<dbReference type="Pfam" id="PF03413">
    <property type="entry name" value="PepSY"/>
    <property type="match status" value="1"/>
</dbReference>
<feature type="transmembrane region" description="Helical" evidence="1">
    <location>
        <begin position="359"/>
        <end position="378"/>
    </location>
</feature>
<gene>
    <name evidence="3" type="ORF">A1355_23875</name>
</gene>
<feature type="domain" description="PepSY" evidence="2">
    <location>
        <begin position="264"/>
        <end position="328"/>
    </location>
</feature>
<feature type="transmembrane region" description="Helical" evidence="1">
    <location>
        <begin position="157"/>
        <end position="179"/>
    </location>
</feature>
<dbReference type="OrthoDB" id="9776609at2"/>
<reference evidence="4" key="1">
    <citation type="submission" date="2016-03" db="EMBL/GenBank/DDBJ databases">
        <authorList>
            <person name="Heylen K."/>
            <person name="De Vos P."/>
            <person name="Vekeman B."/>
        </authorList>
    </citation>
    <scope>NUCLEOTIDE SEQUENCE [LARGE SCALE GENOMIC DNA]</scope>
    <source>
        <strain evidence="4">R-45383</strain>
    </source>
</reference>
<dbReference type="InterPro" id="IPR025711">
    <property type="entry name" value="PepSY"/>
</dbReference>
<dbReference type="Pfam" id="PF03929">
    <property type="entry name" value="PepSY_TM"/>
    <property type="match status" value="1"/>
</dbReference>
<evidence type="ECO:0000256" key="1">
    <source>
        <dbReference type="SAM" id="Phobius"/>
    </source>
</evidence>
<dbReference type="Proteomes" id="UP000077628">
    <property type="component" value="Unassembled WGS sequence"/>
</dbReference>
<feature type="transmembrane region" description="Helical" evidence="1">
    <location>
        <begin position="20"/>
        <end position="42"/>
    </location>
</feature>
<accession>A0A177NRD5</accession>
<proteinExistence type="predicted"/>
<keyword evidence="4" id="KW-1185">Reference proteome</keyword>
<keyword evidence="1" id="KW-0812">Transmembrane</keyword>
<dbReference type="EMBL" id="LUUK01000125">
    <property type="protein sequence ID" value="OAI20637.1"/>
    <property type="molecule type" value="Genomic_DNA"/>
</dbReference>
<feature type="transmembrane region" description="Helical" evidence="1">
    <location>
        <begin position="200"/>
        <end position="229"/>
    </location>
</feature>
<dbReference type="PANTHER" id="PTHR34219">
    <property type="entry name" value="IRON-REGULATED INNER MEMBRANE PROTEIN-RELATED"/>
    <property type="match status" value="1"/>
</dbReference>
<comment type="caution">
    <text evidence="3">The sequence shown here is derived from an EMBL/GenBank/DDBJ whole genome shotgun (WGS) entry which is preliminary data.</text>
</comment>
<dbReference type="STRING" id="702114.A1355_23875"/>
<name>A0A177NRD5_9GAMM</name>
<sequence>MLNSGQIKLRFIMVNVHRYIGLTVGFIFVLLGLTGSINVIHWELEEFSLPKVSSNQNYAPLDLDLLMKKLSIRHPHRNGKWVLYMPGYGREYLWAIYPNPEEFSNKQFMPLRVLIDPHTGKIMEEHFWGQTVCTFIYQLHATLLTARFFDVEISRRMFKFVCGLGLPIALLILTGLLMVKPRFLRSKSLALAPYNIRLLSAVYALHTFVGIFSATILFVVAITGASFAYHDYIVPVFSFFSKDIANQVDSPNNPSSGPSLGRKKISISDALALADQVFPNGELRWLETPVNSNGVYVVGKKQTGELNNRRPNSMVWIDQYSGEVLGVEDPNQYSTSQSFLALIAPLHSGDAFGIFGRTLWFLTGLAPLILYTTGIIIWRQKVKD</sequence>
<evidence type="ECO:0000313" key="3">
    <source>
        <dbReference type="EMBL" id="OAI20637.1"/>
    </source>
</evidence>
<organism evidence="3 4">
    <name type="scientific">Methylomonas koyamae</name>
    <dbReference type="NCBI Taxonomy" id="702114"/>
    <lineage>
        <taxon>Bacteria</taxon>
        <taxon>Pseudomonadati</taxon>
        <taxon>Pseudomonadota</taxon>
        <taxon>Gammaproteobacteria</taxon>
        <taxon>Methylococcales</taxon>
        <taxon>Methylococcaceae</taxon>
        <taxon>Methylomonas</taxon>
    </lineage>
</organism>
<keyword evidence="1" id="KW-1133">Transmembrane helix</keyword>
<evidence type="ECO:0000313" key="4">
    <source>
        <dbReference type="Proteomes" id="UP000077628"/>
    </source>
</evidence>
<evidence type="ECO:0000259" key="2">
    <source>
        <dbReference type="Pfam" id="PF03413"/>
    </source>
</evidence>
<dbReference type="AlphaFoldDB" id="A0A177NRD5"/>
<protein>
    <recommendedName>
        <fullName evidence="2">PepSY domain-containing protein</fullName>
    </recommendedName>
</protein>
<dbReference type="RefSeq" id="WP_064027293.1">
    <property type="nucleotide sequence ID" value="NZ_LUUK01000125.1"/>
</dbReference>
<keyword evidence="1" id="KW-0472">Membrane</keyword>
<dbReference type="InterPro" id="IPR005625">
    <property type="entry name" value="PepSY-ass_TM"/>
</dbReference>